<dbReference type="PANTHER" id="PTHR43736">
    <property type="entry name" value="ADP-RIBOSE PYROPHOSPHATASE"/>
    <property type="match status" value="1"/>
</dbReference>
<feature type="domain" description="Nudix hydrolase" evidence="5">
    <location>
        <begin position="4"/>
        <end position="133"/>
    </location>
</feature>
<evidence type="ECO:0000256" key="4">
    <source>
        <dbReference type="SAM" id="MobiDB-lite"/>
    </source>
</evidence>
<dbReference type="PANTHER" id="PTHR43736:SF1">
    <property type="entry name" value="DIHYDRONEOPTERIN TRIPHOSPHATE DIPHOSPHATASE"/>
    <property type="match status" value="1"/>
</dbReference>
<dbReference type="PRINTS" id="PR00502">
    <property type="entry name" value="NUDIXFAMILY"/>
</dbReference>
<dbReference type="InterPro" id="IPR020084">
    <property type="entry name" value="NUDIX_hydrolase_CS"/>
</dbReference>
<gene>
    <name evidence="7" type="ORF">EV184_107177</name>
    <name evidence="6" type="ORF">SAMCFNEI73_Ch1172</name>
</gene>
<evidence type="ECO:0000313" key="8">
    <source>
        <dbReference type="Proteomes" id="UP000182306"/>
    </source>
</evidence>
<sequence length="161" mass="17505">MTRQPQLASSAIIERNGRYLLVRRTNPPSADMYAFPGGRAEPGETPAETALRELAEETGICGRDPVLFETYDLVPSHAESRHFLLSVFTVEADPDCDAVAADDAADVGWFTPEEIFALPIPESVRHCVEKLGVEKLPGIRPSIRPSRDALASGADSDLMDP</sequence>
<dbReference type="RefSeq" id="WP_037379696.1">
    <property type="nucleotide sequence ID" value="NZ_CP013107.1"/>
</dbReference>
<dbReference type="InterPro" id="IPR020476">
    <property type="entry name" value="Nudix_hydrolase"/>
</dbReference>
<dbReference type="STRING" id="194963.SAMCFNEI73_Ch1172"/>
<dbReference type="AlphaFoldDB" id="A0A1L3LKB0"/>
<accession>A0A1L3LKB0</accession>
<comment type="similarity">
    <text evidence="3">Belongs to the Nudix hydrolase family.</text>
</comment>
<dbReference type="KEGG" id="same:SAMCFNEI73_Ch1172"/>
<name>A0A1L3LKB0_9HYPH</name>
<dbReference type="Proteomes" id="UP000182306">
    <property type="component" value="Chromosome"/>
</dbReference>
<dbReference type="PROSITE" id="PS00893">
    <property type="entry name" value="NUDIX_BOX"/>
    <property type="match status" value="1"/>
</dbReference>
<dbReference type="OrthoDB" id="9761969at2"/>
<evidence type="ECO:0000256" key="3">
    <source>
        <dbReference type="RuleBase" id="RU003476"/>
    </source>
</evidence>
<comment type="cofactor">
    <cofactor evidence="1">
        <name>Mg(2+)</name>
        <dbReference type="ChEBI" id="CHEBI:18420"/>
    </cofactor>
</comment>
<proteinExistence type="inferred from homology"/>
<dbReference type="Gene3D" id="3.90.79.10">
    <property type="entry name" value="Nucleoside Triphosphate Pyrophosphohydrolase"/>
    <property type="match status" value="1"/>
</dbReference>
<dbReference type="SUPFAM" id="SSF55811">
    <property type="entry name" value="Nudix"/>
    <property type="match status" value="1"/>
</dbReference>
<dbReference type="EMBL" id="SLVU01000007">
    <property type="protein sequence ID" value="TCN30878.1"/>
    <property type="molecule type" value="Genomic_DNA"/>
</dbReference>
<reference evidence="7 9" key="2">
    <citation type="submission" date="2019-03" db="EMBL/GenBank/DDBJ databases">
        <title>Genomic Encyclopedia of Type Strains, Phase IV (KMG-V): Genome sequencing to study the core and pangenomes of soil and plant-associated prokaryotes.</title>
        <authorList>
            <person name="Whitman W."/>
        </authorList>
    </citation>
    <scope>NUCLEOTIDE SEQUENCE [LARGE SCALE GENOMIC DNA]</scope>
    <source>
        <strain evidence="7 9">23C40</strain>
    </source>
</reference>
<dbReference type="Proteomes" id="UP000295043">
    <property type="component" value="Unassembled WGS sequence"/>
</dbReference>
<dbReference type="InterPro" id="IPR000086">
    <property type="entry name" value="NUDIX_hydrolase_dom"/>
</dbReference>
<protein>
    <submittedName>
        <fullName evidence="6 7">ADP-ribose pyrophosphatase</fullName>
    </submittedName>
</protein>
<dbReference type="InterPro" id="IPR015797">
    <property type="entry name" value="NUDIX_hydrolase-like_dom_sf"/>
</dbReference>
<evidence type="ECO:0000259" key="5">
    <source>
        <dbReference type="PROSITE" id="PS51462"/>
    </source>
</evidence>
<dbReference type="Pfam" id="PF00293">
    <property type="entry name" value="NUDIX"/>
    <property type="match status" value="1"/>
</dbReference>
<feature type="region of interest" description="Disordered" evidence="4">
    <location>
        <begin position="139"/>
        <end position="161"/>
    </location>
</feature>
<evidence type="ECO:0000256" key="1">
    <source>
        <dbReference type="ARBA" id="ARBA00001946"/>
    </source>
</evidence>
<keyword evidence="8" id="KW-1185">Reference proteome</keyword>
<dbReference type="PROSITE" id="PS51462">
    <property type="entry name" value="NUDIX"/>
    <property type="match status" value="1"/>
</dbReference>
<evidence type="ECO:0000313" key="9">
    <source>
        <dbReference type="Proteomes" id="UP000295043"/>
    </source>
</evidence>
<dbReference type="EMBL" id="CP013107">
    <property type="protein sequence ID" value="APG90486.1"/>
    <property type="molecule type" value="Genomic_DNA"/>
</dbReference>
<evidence type="ECO:0000256" key="2">
    <source>
        <dbReference type="ARBA" id="ARBA00022801"/>
    </source>
</evidence>
<evidence type="ECO:0000313" key="7">
    <source>
        <dbReference type="EMBL" id="TCN30878.1"/>
    </source>
</evidence>
<keyword evidence="2 3" id="KW-0378">Hydrolase</keyword>
<reference evidence="6 8" key="1">
    <citation type="submission" date="2015-10" db="EMBL/GenBank/DDBJ databases">
        <title>Genomic differences between typical nodule nitrogen-fixing rhizobial strains and those coming from bean seeds.</title>
        <authorList>
            <person name="Peralta H."/>
            <person name="Aguilar-Vera A."/>
            <person name="Diaz R."/>
            <person name="Mora Y."/>
            <person name="Martinez-Batallar G."/>
            <person name="Salazar E."/>
            <person name="Vargas-Lagunas C."/>
            <person name="Encarnacion S."/>
            <person name="Girard L."/>
            <person name="Mora J."/>
        </authorList>
    </citation>
    <scope>NUCLEOTIDE SEQUENCE [LARGE SCALE GENOMIC DNA]</scope>
    <source>
        <strain evidence="6 8">CFNEI 73</strain>
    </source>
</reference>
<organism evidence="6 8">
    <name type="scientific">Sinorhizobium americanum</name>
    <dbReference type="NCBI Taxonomy" id="194963"/>
    <lineage>
        <taxon>Bacteria</taxon>
        <taxon>Pseudomonadati</taxon>
        <taxon>Pseudomonadota</taxon>
        <taxon>Alphaproteobacteria</taxon>
        <taxon>Hyphomicrobiales</taxon>
        <taxon>Rhizobiaceae</taxon>
        <taxon>Sinorhizobium/Ensifer group</taxon>
        <taxon>Sinorhizobium</taxon>
    </lineage>
</organism>
<dbReference type="GO" id="GO:0016787">
    <property type="term" value="F:hydrolase activity"/>
    <property type="evidence" value="ECO:0007669"/>
    <property type="project" value="UniProtKB-KW"/>
</dbReference>
<evidence type="ECO:0000313" key="6">
    <source>
        <dbReference type="EMBL" id="APG90486.1"/>
    </source>
</evidence>
<dbReference type="CDD" id="cd04673">
    <property type="entry name" value="NUDIX_ADPRase"/>
    <property type="match status" value="1"/>
</dbReference>